<feature type="region of interest" description="Disordered" evidence="12">
    <location>
        <begin position="279"/>
        <end position="367"/>
    </location>
</feature>
<evidence type="ECO:0000256" key="9">
    <source>
        <dbReference type="ARBA" id="ARBA00022949"/>
    </source>
</evidence>
<dbReference type="InterPro" id="IPR001452">
    <property type="entry name" value="SH3_domain"/>
</dbReference>
<evidence type="ECO:0000256" key="11">
    <source>
        <dbReference type="PROSITE-ProRule" id="PRU00192"/>
    </source>
</evidence>
<gene>
    <name evidence="15 17" type="primary">SORBS1</name>
</gene>
<proteinExistence type="evidence at protein level"/>
<feature type="compositionally biased region" description="Basic and acidic residues" evidence="12">
    <location>
        <begin position="1368"/>
        <end position="1386"/>
    </location>
</feature>
<dbReference type="FunFam" id="2.30.30.40:FF:000004">
    <property type="entry name" value="Sorbin and SH3 domain-containing protein 1 isoform 2"/>
    <property type="match status" value="1"/>
</dbReference>
<keyword evidence="7" id="KW-0597">Phosphoprotein</keyword>
<comment type="subcellular location">
    <subcellularLocation>
        <location evidence="2">Cell junction</location>
        <location evidence="2">Focal adhesion</location>
    </subcellularLocation>
    <subcellularLocation>
        <location evidence="1">Cell membrane</location>
    </subcellularLocation>
    <subcellularLocation>
        <location evidence="3">Cytoplasm</location>
    </subcellularLocation>
</comment>
<evidence type="ECO:0000313" key="16">
    <source>
        <dbReference type="Proteomes" id="UP000002281"/>
    </source>
</evidence>
<dbReference type="CDD" id="cd11922">
    <property type="entry name" value="SH3_Sorbs1_2"/>
    <property type="match status" value="1"/>
</dbReference>
<evidence type="ECO:0007829" key="18">
    <source>
        <dbReference type="PeptideAtlas" id="A0A3Q2ICS3"/>
    </source>
</evidence>
<dbReference type="CDD" id="cd11916">
    <property type="entry name" value="SH3_Sorbs1_3"/>
    <property type="match status" value="1"/>
</dbReference>
<feature type="region of interest" description="Disordered" evidence="12">
    <location>
        <begin position="809"/>
        <end position="831"/>
    </location>
</feature>
<dbReference type="Ensembl" id="ENSECAT00000049141.3">
    <property type="protein sequence ID" value="ENSECAP00000046011.3"/>
    <property type="gene ID" value="ENSECAG00000018511.4"/>
</dbReference>
<sequence length="1472" mass="161960">MSSECDVGASKAVVNGLAPGSNGQDKATADPLRARSISAVKIIPVKTVRNSSGLVLPPDMDPTKICTGKGAVTLRASSSYREIPSSGPVSPQETPKHESKPDEWRLSSNADANGNAQPSSLAAKGYRSVHPNLPSDKPQILSPLHPLLPKEDCFAWQPPAICGPYKDSLYRSSPKPYVPPGTPSQQNPSRPRPVSAPLAARSAPKGVMRPGPSLLGSTFPGASSQPQHHYVASRTVYSENVSSNPRHEVVGKKKVSSLYVPCLSNNIRLVALENSSCVARDPAKGTPSEAAATRAPAPSIVSRTAGKGKPLSVPPPDPPKLFFDIRKDGESPSLGTRPSFPDAVRPPVLGPQVTSDPENRKRKEPYLFQPCYPAKDATSSSPAQPEVIVVPLYLVNTDRGQEGTTRPPASLGPLGPPVPATAPAGSPLTLPTLDDFIPPRLQRRPHHSQPASTPGSFPPVSQTPPSFSPPPPLVPPVPEGLHRVSEPDLTGAVSSTDSSPLLNEVSSSHVGTDSQTFAPVSKPTSAYPSTTIVNPTIVLLQHNREQQKRLSSLSDPVSERRVGEQASVPTQEKATSPGRATEKKAKDDSRRVVKSAQDLSDVSMDEVGIPLRNTERSKDWYKTMFKQIHKLNRDDDSDLYSPRYSFSEDTKSPLSVPRSKSEMSYIDGEKVVKRSATLPLPARSSSLKSSPERNDWEPPDKKVDTRKYRAEPKSIYEYQPGKSSVLTNEKMSRDISPEEIDLKNEPWYKFFSELEFGKPPPKKIWDYTPGDCSILPREDRKTNLEKDLNLCQTELEADLEKLETLNKTPSAELAQSSAVSPTPEISSEPPGYIYSSNFHAVKRESDGAPGDLSSLENERQIYKSVLEGGDIPLQGLSGLKRPSSSASTKDSESPRHFIPADYLESTEEFIRRRHDDKEKLLADQRRLKREQEEADIAARRHTGVIPTHHQFITNERFGDLLNIDDTAKRKSGSEMRPARAKFDFKAQTLKELPLQKGDIVYIYKQIDQNWYEGEHHGRVGIFPRTYIELLPPAEKAQPKKLTPVQVLEYGEAVAKFNFNGDTQVEMSFRKGERIMLLRQVDENWYEGRIPGTSRQGIFPITYVDVIKRPLVKNPVDYIDLPFSSSPSRSATASPQFPSHSKLIMRAPSSLPHPHRALSPEMHAVTSEWISLTVGVPGRRPLALTPPLPPLPEASIYDTDHLALMARPSPSLSLSLPHSSWSDRSTPRSIASPLALPAPHKAYSLAPSTQASLHVNGDSGIHMPTSGVRQDSFSQPPLGSSDRVISELSNAFSSQGKRQPWREESRWYERKAEREAGERCPGGPKISKKSCLKPSDVVRCLSTEQRLSDLHTPEESRPSKPLGSPFPGREAEQTELHRGGEQAERKAARSGVSQQPQAQQRRVTPDRSQTSQDLLSYQALYSYIPQNDDELELRDGDIVDVMEKCDDGWFVGTSRRTRQFGTFPGNYVKPLYL</sequence>
<dbReference type="PANTHER" id="PTHR14167">
    <property type="entry name" value="SH3 DOMAIN-CONTAINING"/>
    <property type="match status" value="1"/>
</dbReference>
<keyword evidence="5" id="KW-1003">Cell membrane</keyword>
<dbReference type="PROSITE" id="PS50002">
    <property type="entry name" value="SH3"/>
    <property type="match status" value="3"/>
</dbReference>
<feature type="compositionally biased region" description="Basic and acidic residues" evidence="12">
    <location>
        <begin position="1345"/>
        <end position="1357"/>
    </location>
</feature>
<dbReference type="Pfam" id="PF07653">
    <property type="entry name" value="SH3_2"/>
    <property type="match status" value="1"/>
</dbReference>
<feature type="compositionally biased region" description="Basic and acidic residues" evidence="12">
    <location>
        <begin position="580"/>
        <end position="591"/>
    </location>
</feature>
<feature type="region of interest" description="Disordered" evidence="12">
    <location>
        <begin position="631"/>
        <end position="663"/>
    </location>
</feature>
<evidence type="ECO:0000256" key="3">
    <source>
        <dbReference type="ARBA" id="ARBA00004496"/>
    </source>
</evidence>
<dbReference type="Proteomes" id="UP000002281">
    <property type="component" value="Chromosome 1"/>
</dbReference>
<dbReference type="Bgee" id="ENSECAG00000018511">
    <property type="expression patterns" value="Expressed in muscle tissue and 23 other cell types or tissues"/>
</dbReference>
<evidence type="ECO:0000256" key="10">
    <source>
        <dbReference type="ARBA" id="ARBA00023136"/>
    </source>
</evidence>
<feature type="compositionally biased region" description="Polar residues" evidence="12">
    <location>
        <begin position="1266"/>
        <end position="1277"/>
    </location>
</feature>
<evidence type="ECO:0000256" key="4">
    <source>
        <dbReference type="ARBA" id="ARBA00022443"/>
    </source>
</evidence>
<evidence type="ECO:0000313" key="15">
    <source>
        <dbReference type="Ensembl" id="ENSECAP00000046011.3"/>
    </source>
</evidence>
<evidence type="ECO:0000256" key="2">
    <source>
        <dbReference type="ARBA" id="ARBA00004246"/>
    </source>
</evidence>
<dbReference type="SMART" id="SM00459">
    <property type="entry name" value="Sorb"/>
    <property type="match status" value="1"/>
</dbReference>
<dbReference type="InterPro" id="IPR035606">
    <property type="entry name" value="SORBS1_SH3"/>
</dbReference>
<feature type="compositionally biased region" description="Polar residues" evidence="12">
    <location>
        <begin position="1390"/>
        <end position="1410"/>
    </location>
</feature>
<evidence type="ECO:0000256" key="5">
    <source>
        <dbReference type="ARBA" id="ARBA00022475"/>
    </source>
</evidence>
<evidence type="ECO:0000259" key="13">
    <source>
        <dbReference type="PROSITE" id="PS50002"/>
    </source>
</evidence>
<feature type="region of interest" description="Disordered" evidence="12">
    <location>
        <begin position="1258"/>
        <end position="1281"/>
    </location>
</feature>
<evidence type="ECO:0000256" key="7">
    <source>
        <dbReference type="ARBA" id="ARBA00022553"/>
    </source>
</evidence>
<dbReference type="PANTHER" id="PTHR14167:SF64">
    <property type="entry name" value="SORBIN AND SH3 DOMAIN-CONTAINING PROTEIN 1"/>
    <property type="match status" value="1"/>
</dbReference>
<feature type="region of interest" description="Disordered" evidence="12">
    <location>
        <begin position="77"/>
        <end position="144"/>
    </location>
</feature>
<keyword evidence="9" id="KW-0965">Cell junction</keyword>
<feature type="compositionally biased region" description="Pro residues" evidence="12">
    <location>
        <begin position="466"/>
        <end position="478"/>
    </location>
</feature>
<dbReference type="GO" id="GO:0005737">
    <property type="term" value="C:cytoplasm"/>
    <property type="evidence" value="ECO:0007669"/>
    <property type="project" value="UniProtKB-SubCell"/>
</dbReference>
<feature type="compositionally biased region" description="Polar residues" evidence="12">
    <location>
        <begin position="809"/>
        <end position="825"/>
    </location>
</feature>
<dbReference type="InterPro" id="IPR003127">
    <property type="entry name" value="SoHo_dom"/>
</dbReference>
<keyword evidence="10" id="KW-0472">Membrane</keyword>
<dbReference type="InterPro" id="IPR050384">
    <property type="entry name" value="Endophilin_SH3RF"/>
</dbReference>
<feature type="region of interest" description="Disordered" evidence="12">
    <location>
        <begin position="164"/>
        <end position="227"/>
    </location>
</feature>
<dbReference type="Gene3D" id="2.30.30.40">
    <property type="entry name" value="SH3 Domains"/>
    <property type="match status" value="3"/>
</dbReference>
<feature type="region of interest" description="Disordered" evidence="12">
    <location>
        <begin position="543"/>
        <end position="604"/>
    </location>
</feature>
<dbReference type="FunFam" id="2.30.30.40:FF:000001">
    <property type="entry name" value="Sorbin and SH3 domain-containing protein 1 isoform 2"/>
    <property type="match status" value="1"/>
</dbReference>
<dbReference type="GO" id="GO:0005925">
    <property type="term" value="C:focal adhesion"/>
    <property type="evidence" value="ECO:0007669"/>
    <property type="project" value="UniProtKB-SubCell"/>
</dbReference>
<keyword evidence="18" id="KW-1267">Proteomics identification</keyword>
<evidence type="ECO:0000256" key="8">
    <source>
        <dbReference type="ARBA" id="ARBA00022737"/>
    </source>
</evidence>
<reference evidence="15" key="3">
    <citation type="submission" date="2025-09" db="UniProtKB">
        <authorList>
            <consortium name="Ensembl"/>
        </authorList>
    </citation>
    <scope>IDENTIFICATION</scope>
    <source>
        <strain evidence="15">Thoroughbred</strain>
    </source>
</reference>
<accession>A0A3Q2ICS3</accession>
<feature type="domain" description="SH3" evidence="13">
    <location>
        <begin position="1411"/>
        <end position="1472"/>
    </location>
</feature>
<feature type="region of interest" description="Disordered" evidence="12">
    <location>
        <begin position="1"/>
        <end position="35"/>
    </location>
</feature>
<keyword evidence="6" id="KW-0963">Cytoplasm</keyword>
<dbReference type="InterPro" id="IPR035610">
    <property type="entry name" value="SORBS1_SH3_1"/>
</dbReference>
<dbReference type="VGNC" id="VGNC:23445">
    <property type="gene designation" value="SORBS1"/>
</dbReference>
<dbReference type="CDD" id="cd11919">
    <property type="entry name" value="SH3_Sorbs1_1"/>
    <property type="match status" value="1"/>
</dbReference>
<dbReference type="Pfam" id="PF14604">
    <property type="entry name" value="SH3_9"/>
    <property type="match status" value="1"/>
</dbReference>
<evidence type="ECO:0000259" key="14">
    <source>
        <dbReference type="PROSITE" id="PS50831"/>
    </source>
</evidence>
<organism evidence="15 16">
    <name type="scientific">Equus caballus</name>
    <name type="common">Horse</name>
    <dbReference type="NCBI Taxonomy" id="9796"/>
    <lineage>
        <taxon>Eukaryota</taxon>
        <taxon>Metazoa</taxon>
        <taxon>Chordata</taxon>
        <taxon>Craniata</taxon>
        <taxon>Vertebrata</taxon>
        <taxon>Euteleostomi</taxon>
        <taxon>Mammalia</taxon>
        <taxon>Eutheria</taxon>
        <taxon>Laurasiatheria</taxon>
        <taxon>Perissodactyla</taxon>
        <taxon>Equidae</taxon>
        <taxon>Equus</taxon>
    </lineage>
</organism>
<dbReference type="PROSITE" id="PS50831">
    <property type="entry name" value="SOHO"/>
    <property type="match status" value="1"/>
</dbReference>
<feature type="domain" description="SH3" evidence="13">
    <location>
        <begin position="1047"/>
        <end position="1108"/>
    </location>
</feature>
<evidence type="ECO:0000256" key="12">
    <source>
        <dbReference type="SAM" id="MobiDB-lite"/>
    </source>
</evidence>
<reference evidence="15" key="2">
    <citation type="submission" date="2025-08" db="UniProtKB">
        <authorList>
            <consortium name="Ensembl"/>
        </authorList>
    </citation>
    <scope>IDENTIFICATION</scope>
    <source>
        <strain evidence="15">Thoroughbred</strain>
    </source>
</reference>
<reference evidence="15 16" key="1">
    <citation type="journal article" date="2009" name="Science">
        <title>Genome sequence, comparative analysis, and population genetics of the domestic horse.</title>
        <authorList>
            <consortium name="Broad Institute Genome Sequencing Platform"/>
            <consortium name="Broad Institute Whole Genome Assembly Team"/>
            <person name="Wade C.M."/>
            <person name="Giulotto E."/>
            <person name="Sigurdsson S."/>
            <person name="Zoli M."/>
            <person name="Gnerre S."/>
            <person name="Imsland F."/>
            <person name="Lear T.L."/>
            <person name="Adelson D.L."/>
            <person name="Bailey E."/>
            <person name="Bellone R.R."/>
            <person name="Bloecker H."/>
            <person name="Distl O."/>
            <person name="Edgar R.C."/>
            <person name="Garber M."/>
            <person name="Leeb T."/>
            <person name="Mauceli E."/>
            <person name="MacLeod J.N."/>
            <person name="Penedo M.C.T."/>
            <person name="Raison J.M."/>
            <person name="Sharpe T."/>
            <person name="Vogel J."/>
            <person name="Andersson L."/>
            <person name="Antczak D.F."/>
            <person name="Biagi T."/>
            <person name="Binns M.M."/>
            <person name="Chowdhary B.P."/>
            <person name="Coleman S.J."/>
            <person name="Della Valle G."/>
            <person name="Fryc S."/>
            <person name="Guerin G."/>
            <person name="Hasegawa T."/>
            <person name="Hill E.W."/>
            <person name="Jurka J."/>
            <person name="Kiialainen A."/>
            <person name="Lindgren G."/>
            <person name="Liu J."/>
            <person name="Magnani E."/>
            <person name="Mickelson J.R."/>
            <person name="Murray J."/>
            <person name="Nergadze S.G."/>
            <person name="Onofrio R."/>
            <person name="Pedroni S."/>
            <person name="Piras M.F."/>
            <person name="Raudsepp T."/>
            <person name="Rocchi M."/>
            <person name="Roeed K.H."/>
            <person name="Ryder O.A."/>
            <person name="Searle S."/>
            <person name="Skow L."/>
            <person name="Swinburne J.E."/>
            <person name="Syvaenen A.C."/>
            <person name="Tozaki T."/>
            <person name="Valberg S.J."/>
            <person name="Vaudin M."/>
            <person name="White J.R."/>
            <person name="Zody M.C."/>
            <person name="Lander E.S."/>
            <person name="Lindblad-Toh K."/>
        </authorList>
    </citation>
    <scope>NUCLEOTIDE SEQUENCE [LARGE SCALE GENOMIC DNA]</scope>
    <source>
        <strain evidence="15 16">Thoroughbred</strain>
    </source>
</reference>
<name>A0A3Q2ICS3_HORSE</name>
<dbReference type="InterPro" id="IPR035611">
    <property type="entry name" value="SORBS1_SH3_2"/>
</dbReference>
<dbReference type="SMART" id="SM00326">
    <property type="entry name" value="SH3"/>
    <property type="match status" value="3"/>
</dbReference>
<feature type="region of interest" description="Disordered" evidence="12">
    <location>
        <begin position="1342"/>
        <end position="1410"/>
    </location>
</feature>
<feature type="compositionally biased region" description="Basic and acidic residues" evidence="12">
    <location>
        <begin position="94"/>
        <end position="105"/>
    </location>
</feature>
<feature type="region of interest" description="Disordered" evidence="12">
    <location>
        <begin position="872"/>
        <end position="897"/>
    </location>
</feature>
<dbReference type="GO" id="GO:0005886">
    <property type="term" value="C:plasma membrane"/>
    <property type="evidence" value="ECO:0007669"/>
    <property type="project" value="UniProtKB-SubCell"/>
</dbReference>
<evidence type="ECO:0000256" key="1">
    <source>
        <dbReference type="ARBA" id="ARBA00004236"/>
    </source>
</evidence>
<feature type="region of interest" description="Disordered" evidence="12">
    <location>
        <begin position="398"/>
        <end position="530"/>
    </location>
</feature>
<keyword evidence="4 11" id="KW-0728">SH3 domain</keyword>
<dbReference type="FunFam" id="2.30.30.40:FF:000003">
    <property type="entry name" value="Sorbin and SH3 domain-containing protein 1 isoform 2"/>
    <property type="match status" value="1"/>
</dbReference>
<dbReference type="AlphaFoldDB" id="A0A3Q2ICS3"/>
<feature type="compositionally biased region" description="Polar residues" evidence="12">
    <location>
        <begin position="492"/>
        <end position="530"/>
    </location>
</feature>
<dbReference type="GeneTree" id="ENSGT00940000158658"/>
<dbReference type="SUPFAM" id="SSF50044">
    <property type="entry name" value="SH3-domain"/>
    <property type="match status" value="3"/>
</dbReference>
<dbReference type="Pfam" id="PF00018">
    <property type="entry name" value="SH3_1"/>
    <property type="match status" value="1"/>
</dbReference>
<evidence type="ECO:0000313" key="17">
    <source>
        <dbReference type="VGNC" id="VGNC:23445"/>
    </source>
</evidence>
<evidence type="ECO:0000256" key="6">
    <source>
        <dbReference type="ARBA" id="ARBA00022490"/>
    </source>
</evidence>
<dbReference type="ExpressionAtlas" id="A0A3Q2ICS3">
    <property type="expression patterns" value="baseline"/>
</dbReference>
<dbReference type="InterPro" id="IPR036028">
    <property type="entry name" value="SH3-like_dom_sf"/>
</dbReference>
<feature type="compositionally biased region" description="Basic and acidic residues" evidence="12">
    <location>
        <begin position="690"/>
        <end position="714"/>
    </location>
</feature>
<keyword evidence="16" id="KW-1185">Reference proteome</keyword>
<feature type="compositionally biased region" description="Polar residues" evidence="12">
    <location>
        <begin position="106"/>
        <end position="120"/>
    </location>
</feature>
<protein>
    <submittedName>
        <fullName evidence="15">Sorbin and SH3 domain containing 1</fullName>
    </submittedName>
</protein>
<keyword evidence="8" id="KW-0677">Repeat</keyword>
<feature type="domain" description="SH3" evidence="13">
    <location>
        <begin position="973"/>
        <end position="1032"/>
    </location>
</feature>
<feature type="domain" description="SoHo" evidence="14">
    <location>
        <begin position="592"/>
        <end position="649"/>
    </location>
</feature>
<feature type="region of interest" description="Disordered" evidence="12">
    <location>
        <begin position="676"/>
        <end position="714"/>
    </location>
</feature>
<dbReference type="Pfam" id="PF02208">
    <property type="entry name" value="Sorb"/>
    <property type="match status" value="1"/>
</dbReference>